<protein>
    <submittedName>
        <fullName evidence="4">Acyl carrier protein</fullName>
    </submittedName>
</protein>
<evidence type="ECO:0000256" key="2">
    <source>
        <dbReference type="ARBA" id="ARBA00022553"/>
    </source>
</evidence>
<keyword evidence="2" id="KW-0597">Phosphoprotein</keyword>
<feature type="domain" description="Carrier" evidence="3">
    <location>
        <begin position="43"/>
        <end position="123"/>
    </location>
</feature>
<evidence type="ECO:0000313" key="5">
    <source>
        <dbReference type="Proteomes" id="UP000315648"/>
    </source>
</evidence>
<dbReference type="OrthoDB" id="197001at2"/>
<dbReference type="EMBL" id="VMBG01000001">
    <property type="protein sequence ID" value="TSJ78112.1"/>
    <property type="molecule type" value="Genomic_DNA"/>
</dbReference>
<keyword evidence="1" id="KW-0596">Phosphopantetheine</keyword>
<dbReference type="PROSITE" id="PS50075">
    <property type="entry name" value="CARRIER"/>
    <property type="match status" value="1"/>
</dbReference>
<keyword evidence="5" id="KW-1185">Reference proteome</keyword>
<dbReference type="AlphaFoldDB" id="A0A556QND0"/>
<organism evidence="4 5">
    <name type="scientific">Rariglobus hedericola</name>
    <dbReference type="NCBI Taxonomy" id="2597822"/>
    <lineage>
        <taxon>Bacteria</taxon>
        <taxon>Pseudomonadati</taxon>
        <taxon>Verrucomicrobiota</taxon>
        <taxon>Opitutia</taxon>
        <taxon>Opitutales</taxon>
        <taxon>Opitutaceae</taxon>
        <taxon>Rariglobus</taxon>
    </lineage>
</organism>
<dbReference type="RefSeq" id="WP_144228453.1">
    <property type="nucleotide sequence ID" value="NZ_CBCRVV010000001.1"/>
</dbReference>
<comment type="caution">
    <text evidence="4">The sequence shown here is derived from an EMBL/GenBank/DDBJ whole genome shotgun (WGS) entry which is preliminary data.</text>
</comment>
<evidence type="ECO:0000256" key="1">
    <source>
        <dbReference type="ARBA" id="ARBA00022450"/>
    </source>
</evidence>
<dbReference type="Gene3D" id="1.10.1200.10">
    <property type="entry name" value="ACP-like"/>
    <property type="match status" value="1"/>
</dbReference>
<dbReference type="InterPro" id="IPR006162">
    <property type="entry name" value="Ppantetheine_attach_site"/>
</dbReference>
<name>A0A556QND0_9BACT</name>
<reference evidence="4 5" key="1">
    <citation type="submission" date="2019-07" db="EMBL/GenBank/DDBJ databases">
        <title>Description of 53C-WASEF.</title>
        <authorList>
            <person name="Pitt A."/>
            <person name="Hahn M.W."/>
        </authorList>
    </citation>
    <scope>NUCLEOTIDE SEQUENCE [LARGE SCALE GENOMIC DNA]</scope>
    <source>
        <strain evidence="4 5">53C-WASEF</strain>
    </source>
</reference>
<evidence type="ECO:0000259" key="3">
    <source>
        <dbReference type="PROSITE" id="PS50075"/>
    </source>
</evidence>
<dbReference type="PROSITE" id="PS00012">
    <property type="entry name" value="PHOSPHOPANTETHEINE"/>
    <property type="match status" value="1"/>
</dbReference>
<dbReference type="InterPro" id="IPR009081">
    <property type="entry name" value="PP-bd_ACP"/>
</dbReference>
<evidence type="ECO:0000313" key="4">
    <source>
        <dbReference type="EMBL" id="TSJ78112.1"/>
    </source>
</evidence>
<accession>A0A556QND0</accession>
<dbReference type="InterPro" id="IPR036736">
    <property type="entry name" value="ACP-like_sf"/>
</dbReference>
<sequence>MSDDSTTPPSAPAPKPVKRSPLEKFSLSVRDAHTRFMTTGDVEALDLVVLAIVHDHQPMQVRAASPADLSNSAKLIGDLGFDSLALAEIVFFIEDLYQVSVSNEEIMAITTVGELRDFVRVKVAALLPSQT</sequence>
<proteinExistence type="predicted"/>
<dbReference type="Proteomes" id="UP000315648">
    <property type="component" value="Unassembled WGS sequence"/>
</dbReference>
<dbReference type="SUPFAM" id="SSF47336">
    <property type="entry name" value="ACP-like"/>
    <property type="match status" value="1"/>
</dbReference>
<gene>
    <name evidence="4" type="ORF">FPL22_02020</name>
</gene>
<dbReference type="Pfam" id="PF00550">
    <property type="entry name" value="PP-binding"/>
    <property type="match status" value="1"/>
</dbReference>